<evidence type="ECO:0000256" key="2">
    <source>
        <dbReference type="ARBA" id="ARBA00022448"/>
    </source>
</evidence>
<keyword evidence="4 7" id="KW-0812">Transmembrane</keyword>
<organism evidence="10 11">
    <name type="scientific">Chitinophaga agrisoli</name>
    <dbReference type="NCBI Taxonomy" id="2607653"/>
    <lineage>
        <taxon>Bacteria</taxon>
        <taxon>Pseudomonadati</taxon>
        <taxon>Bacteroidota</taxon>
        <taxon>Chitinophagia</taxon>
        <taxon>Chitinophagales</taxon>
        <taxon>Chitinophagaceae</taxon>
        <taxon>Chitinophaga</taxon>
    </lineage>
</organism>
<evidence type="ECO:0000256" key="8">
    <source>
        <dbReference type="SAM" id="SignalP"/>
    </source>
</evidence>
<dbReference type="InterPro" id="IPR039426">
    <property type="entry name" value="TonB-dep_rcpt-like"/>
</dbReference>
<reference evidence="10 11" key="2">
    <citation type="submission" date="2019-09" db="EMBL/GenBank/DDBJ databases">
        <authorList>
            <person name="Jin C."/>
        </authorList>
    </citation>
    <scope>NUCLEOTIDE SEQUENCE [LARGE SCALE GENOMIC DNA]</scope>
    <source>
        <strain evidence="10 11">BN140078</strain>
    </source>
</reference>
<dbReference type="NCBIfam" id="TIGR04057">
    <property type="entry name" value="SusC_RagA_signa"/>
    <property type="match status" value="1"/>
</dbReference>
<evidence type="ECO:0000256" key="3">
    <source>
        <dbReference type="ARBA" id="ARBA00022452"/>
    </source>
</evidence>
<protein>
    <submittedName>
        <fullName evidence="10">SusC/RagA family TonB-linked outer membrane protein</fullName>
    </submittedName>
</protein>
<comment type="caution">
    <text evidence="10">The sequence shown here is derived from an EMBL/GenBank/DDBJ whole genome shotgun (WGS) entry which is preliminary data.</text>
</comment>
<evidence type="ECO:0000313" key="11">
    <source>
        <dbReference type="Proteomes" id="UP000324611"/>
    </source>
</evidence>
<proteinExistence type="inferred from homology"/>
<dbReference type="Gene3D" id="2.170.130.10">
    <property type="entry name" value="TonB-dependent receptor, plug domain"/>
    <property type="match status" value="1"/>
</dbReference>
<feature type="signal peptide" evidence="8">
    <location>
        <begin position="1"/>
        <end position="20"/>
    </location>
</feature>
<dbReference type="PROSITE" id="PS52016">
    <property type="entry name" value="TONB_DEPENDENT_REC_3"/>
    <property type="match status" value="1"/>
</dbReference>
<dbReference type="GO" id="GO:0009279">
    <property type="term" value="C:cell outer membrane"/>
    <property type="evidence" value="ECO:0007669"/>
    <property type="project" value="UniProtKB-SubCell"/>
</dbReference>
<dbReference type="InterPro" id="IPR012910">
    <property type="entry name" value="Plug_dom"/>
</dbReference>
<dbReference type="InterPro" id="IPR023996">
    <property type="entry name" value="TonB-dep_OMP_SusC/RagA"/>
</dbReference>
<evidence type="ECO:0000256" key="5">
    <source>
        <dbReference type="ARBA" id="ARBA00023136"/>
    </source>
</evidence>
<keyword evidence="3 7" id="KW-1134">Transmembrane beta strand</keyword>
<dbReference type="InterPro" id="IPR036942">
    <property type="entry name" value="Beta-barrel_TonB_sf"/>
</dbReference>
<keyword evidence="6 7" id="KW-0998">Cell outer membrane</keyword>
<keyword evidence="8" id="KW-0732">Signal</keyword>
<dbReference type="Proteomes" id="UP000324611">
    <property type="component" value="Unassembled WGS sequence"/>
</dbReference>
<dbReference type="InterPro" id="IPR037066">
    <property type="entry name" value="Plug_dom_sf"/>
</dbReference>
<dbReference type="AlphaFoldDB" id="A0A5B2W0W6"/>
<keyword evidence="5 7" id="KW-0472">Membrane</keyword>
<dbReference type="Gene3D" id="2.60.40.1120">
    <property type="entry name" value="Carboxypeptidase-like, regulatory domain"/>
    <property type="match status" value="1"/>
</dbReference>
<reference evidence="10 11" key="1">
    <citation type="submission" date="2019-09" db="EMBL/GenBank/DDBJ databases">
        <title>Chitinophaga ginsengihumi sp. nov., isolated from soil of ginseng rhizosphere.</title>
        <authorList>
            <person name="Lee J."/>
        </authorList>
    </citation>
    <scope>NUCLEOTIDE SEQUENCE [LARGE SCALE GENOMIC DNA]</scope>
    <source>
        <strain evidence="10 11">BN140078</strain>
    </source>
</reference>
<dbReference type="Pfam" id="PF07715">
    <property type="entry name" value="Plug"/>
    <property type="match status" value="1"/>
</dbReference>
<accession>A0A5B2W0W6</accession>
<dbReference type="Gene3D" id="2.40.170.20">
    <property type="entry name" value="TonB-dependent receptor, beta-barrel domain"/>
    <property type="match status" value="1"/>
</dbReference>
<name>A0A5B2W0W6_9BACT</name>
<evidence type="ECO:0000313" key="10">
    <source>
        <dbReference type="EMBL" id="KAA2244674.1"/>
    </source>
</evidence>
<keyword evidence="11" id="KW-1185">Reference proteome</keyword>
<sequence>MKKALLLWLFVAMGVVHALAQTRSLSGKILDAKDGTPLPGVTIKIKGTNTGTVSTPNGSFKLDAVENSATLIISFVGYEAQEIGVGNSSSITIQLKPDTKSLQEVVVTAQGIIRDKRSLGYATETVSGADLSQKSEPNVLNSLAGKVAGVNISSSSGAPGASTNINIRGITSFSGSNQPLIVVDGVIFSNDVDNTQNTLFGTQPSNRLADIAPESIESVNLLKGPAAAALYGSRASAGAILITTKSGKGLTGKTEVTVTSSMNFSQVSGLPEFQNEYGQGANNDYVANSSNSWGPAFGSLDSITTTQGTRVPYKAYPNNVKDFFQTGRIIQNGVNLSSGTADNNITLGLSSTLQKGIIPETEFNRHSVQLGGNRKFQNGIKVSSSVTYVRSNQLGIPQGNGGSAFGLLTRIPRSYDLMGQPFEDPITGRSIFYNTTQNHPMWSVFNEQFTSKLNRVFGYFTLSYDFTKWLSASYRVTGDMYNDRRKFVAQPTSARNPEGQILEDQFYRGEFNGDLNIRAFKKDLFTPGLELTALLGQNINHRDFQNATINAQSLTVPNFENVAGALVFSTSTETSNRRRLLGYYGQLSFNYKSYLFLELTGRMDQSSTLPKDNNKYFYPSAALSFVPTDAFKLKSDVLSYLKLRVNAARVGRDADPYLLNNTYTKSSYGNNTASITFPISTTGGFVPGFDPSNRLAPDKLTPEFTYSYEGGINVGLFKSRVSIDATYFYTRSVNQIFNLSISNSSGFDTRTANVGLMTNKGIELLVNATPLQFRDFSWDVSINYTRIRNMVHRIGDNVGDIKNTAITGDGFIGIQPSIAEGYAYGVIIGTKNARNDAGQLLINPTTGLLVPGIAGEVISDPNPDWIAGITNTFRYKNFSLSFLIDTKQGGDIYSFSMADVRGNGSLAITAADRDQPRILPGVIATGDGKYVPNNIQISAQSYWAALGGLASEGAVFDATVYRLREISMYYTLPSRWFLNSAIGSVSLGASARNLFFYAPHYPADPETNTQGAGNIQGMDLNGAPATRNFGANLRVTF</sequence>
<comment type="similarity">
    <text evidence="7">Belongs to the TonB-dependent receptor family.</text>
</comment>
<dbReference type="SUPFAM" id="SSF56935">
    <property type="entry name" value="Porins"/>
    <property type="match status" value="1"/>
</dbReference>
<evidence type="ECO:0000256" key="7">
    <source>
        <dbReference type="PROSITE-ProRule" id="PRU01360"/>
    </source>
</evidence>
<dbReference type="InterPro" id="IPR008969">
    <property type="entry name" value="CarboxyPept-like_regulatory"/>
</dbReference>
<dbReference type="InterPro" id="IPR023997">
    <property type="entry name" value="TonB-dep_OMP_SusC/RagA_CS"/>
</dbReference>
<dbReference type="EMBL" id="VUOC01000001">
    <property type="protein sequence ID" value="KAA2244674.1"/>
    <property type="molecule type" value="Genomic_DNA"/>
</dbReference>
<comment type="subcellular location">
    <subcellularLocation>
        <location evidence="1 7">Cell outer membrane</location>
        <topology evidence="1 7">Multi-pass membrane protein</topology>
    </subcellularLocation>
</comment>
<evidence type="ECO:0000256" key="1">
    <source>
        <dbReference type="ARBA" id="ARBA00004571"/>
    </source>
</evidence>
<evidence type="ECO:0000256" key="4">
    <source>
        <dbReference type="ARBA" id="ARBA00022692"/>
    </source>
</evidence>
<gene>
    <name evidence="10" type="ORF">F0L74_01490</name>
</gene>
<dbReference type="Pfam" id="PF13715">
    <property type="entry name" value="CarbopepD_reg_2"/>
    <property type="match status" value="1"/>
</dbReference>
<evidence type="ECO:0000259" key="9">
    <source>
        <dbReference type="Pfam" id="PF07715"/>
    </source>
</evidence>
<keyword evidence="2 7" id="KW-0813">Transport</keyword>
<dbReference type="NCBIfam" id="TIGR04056">
    <property type="entry name" value="OMP_RagA_SusC"/>
    <property type="match status" value="1"/>
</dbReference>
<feature type="chain" id="PRO_5023085768" evidence="8">
    <location>
        <begin position="21"/>
        <end position="1037"/>
    </location>
</feature>
<feature type="domain" description="TonB-dependent receptor plug" evidence="9">
    <location>
        <begin position="116"/>
        <end position="239"/>
    </location>
</feature>
<dbReference type="RefSeq" id="WP_149836071.1">
    <property type="nucleotide sequence ID" value="NZ_VUOC01000001.1"/>
</dbReference>
<dbReference type="SUPFAM" id="SSF49464">
    <property type="entry name" value="Carboxypeptidase regulatory domain-like"/>
    <property type="match status" value="1"/>
</dbReference>
<evidence type="ECO:0000256" key="6">
    <source>
        <dbReference type="ARBA" id="ARBA00023237"/>
    </source>
</evidence>